<evidence type="ECO:0000256" key="7">
    <source>
        <dbReference type="PIRSR" id="PIRSR601461-1"/>
    </source>
</evidence>
<feature type="domain" description="Peptidase A1" evidence="8">
    <location>
        <begin position="11"/>
        <end position="348"/>
    </location>
</feature>
<feature type="active site" evidence="7">
    <location>
        <position position="231"/>
    </location>
</feature>
<accession>A0A1Q3CBH9</accession>
<sequence length="353" mass="37218">MSGSSLGAGNYVVTVGLGTPKKDLSLLFDTGSDLTWTQCEPCVKYCYQQKQPKFDPTSSSSYVNISCTSATCNSLISGTGNSPGCSSSTCVYGIQYGDSSYSIGFFGSETLTLTPNDKIYNFLFGCGQNNRGLFGLSAGLLGLGRDSISLVSQTTQKYNKLFSYCLPSSSSFTGYLAFGPTASSQSVKYTPLSTVSGRTTFYGLDITGISVGGTKLSIPASVFTNSGTIIDSGTVITRLPPDAYSPLKDTFKEEMKQYPTAPAVSILDTCYDFSNYSSVSVPKISFFFSGGVEVPLDIRGILYVLTISQVCLAFAGNSEANAVAIFGNTQQLTLEVVYDGARGKVGFATGGCS</sequence>
<dbReference type="InParanoid" id="A0A1Q3CBH9"/>
<dbReference type="Pfam" id="PF14543">
    <property type="entry name" value="TAXi_N"/>
    <property type="match status" value="1"/>
</dbReference>
<dbReference type="PANTHER" id="PTHR13683">
    <property type="entry name" value="ASPARTYL PROTEASES"/>
    <property type="match status" value="1"/>
</dbReference>
<dbReference type="InterPro" id="IPR033121">
    <property type="entry name" value="PEPTIDASE_A1"/>
</dbReference>
<dbReference type="SUPFAM" id="SSF50630">
    <property type="entry name" value="Acid proteases"/>
    <property type="match status" value="1"/>
</dbReference>
<dbReference type="InterPro" id="IPR001461">
    <property type="entry name" value="Aspartic_peptidase_A1"/>
</dbReference>
<evidence type="ECO:0000256" key="4">
    <source>
        <dbReference type="ARBA" id="ARBA00022750"/>
    </source>
</evidence>
<gene>
    <name evidence="9" type="ORF">CFOL_v3_21067</name>
</gene>
<evidence type="ECO:0000256" key="6">
    <source>
        <dbReference type="ARBA" id="ARBA00023157"/>
    </source>
</evidence>
<dbReference type="InterPro" id="IPR032861">
    <property type="entry name" value="TAXi_N"/>
</dbReference>
<dbReference type="GO" id="GO:0006508">
    <property type="term" value="P:proteolysis"/>
    <property type="evidence" value="ECO:0007669"/>
    <property type="project" value="UniProtKB-KW"/>
</dbReference>
<organism evidence="9 10">
    <name type="scientific">Cephalotus follicularis</name>
    <name type="common">Albany pitcher plant</name>
    <dbReference type="NCBI Taxonomy" id="3775"/>
    <lineage>
        <taxon>Eukaryota</taxon>
        <taxon>Viridiplantae</taxon>
        <taxon>Streptophyta</taxon>
        <taxon>Embryophyta</taxon>
        <taxon>Tracheophyta</taxon>
        <taxon>Spermatophyta</taxon>
        <taxon>Magnoliopsida</taxon>
        <taxon>eudicotyledons</taxon>
        <taxon>Gunneridae</taxon>
        <taxon>Pentapetalae</taxon>
        <taxon>rosids</taxon>
        <taxon>fabids</taxon>
        <taxon>Oxalidales</taxon>
        <taxon>Cephalotaceae</taxon>
        <taxon>Cephalotus</taxon>
    </lineage>
</organism>
<dbReference type="STRING" id="3775.A0A1Q3CBH9"/>
<keyword evidence="10" id="KW-1185">Reference proteome</keyword>
<dbReference type="PANTHER" id="PTHR13683:SF750">
    <property type="entry name" value="ASPARTYL PROTEASE AED1"/>
    <property type="match status" value="1"/>
</dbReference>
<comment type="similarity">
    <text evidence="1">Belongs to the peptidase A1 family.</text>
</comment>
<keyword evidence="5" id="KW-0378">Hydrolase</keyword>
<keyword evidence="3" id="KW-0732">Signal</keyword>
<comment type="caution">
    <text evidence="9">The sequence shown here is derived from an EMBL/GenBank/DDBJ whole genome shotgun (WGS) entry which is preliminary data.</text>
</comment>
<evidence type="ECO:0000313" key="10">
    <source>
        <dbReference type="Proteomes" id="UP000187406"/>
    </source>
</evidence>
<dbReference type="Gene3D" id="2.40.70.10">
    <property type="entry name" value="Acid Proteases"/>
    <property type="match status" value="2"/>
</dbReference>
<dbReference type="FunFam" id="2.40.70.10:FF:000021">
    <property type="entry name" value="Aspartyl protease AED1"/>
    <property type="match status" value="1"/>
</dbReference>
<evidence type="ECO:0000256" key="5">
    <source>
        <dbReference type="ARBA" id="ARBA00022801"/>
    </source>
</evidence>
<dbReference type="PROSITE" id="PS51767">
    <property type="entry name" value="PEPTIDASE_A1"/>
    <property type="match status" value="1"/>
</dbReference>
<evidence type="ECO:0000313" key="9">
    <source>
        <dbReference type="EMBL" id="GAV77596.1"/>
    </source>
</evidence>
<evidence type="ECO:0000256" key="2">
    <source>
        <dbReference type="ARBA" id="ARBA00022670"/>
    </source>
</evidence>
<feature type="active site" evidence="7">
    <location>
        <position position="29"/>
    </location>
</feature>
<dbReference type="FunFam" id="2.40.70.10:FF:000013">
    <property type="entry name" value="Aspartyl protease AED1"/>
    <property type="match status" value="1"/>
</dbReference>
<keyword evidence="2" id="KW-0645">Protease</keyword>
<evidence type="ECO:0000259" key="8">
    <source>
        <dbReference type="PROSITE" id="PS51767"/>
    </source>
</evidence>
<dbReference type="AlphaFoldDB" id="A0A1Q3CBH9"/>
<keyword evidence="4" id="KW-0064">Aspartyl protease</keyword>
<name>A0A1Q3CBH9_CEPFO</name>
<dbReference type="InterPro" id="IPR032799">
    <property type="entry name" value="TAXi_C"/>
</dbReference>
<keyword evidence="6" id="KW-1015">Disulfide bond</keyword>
<protein>
    <submittedName>
        <fullName evidence="9">Asp domain-containing protein</fullName>
    </submittedName>
</protein>
<evidence type="ECO:0000256" key="3">
    <source>
        <dbReference type="ARBA" id="ARBA00022729"/>
    </source>
</evidence>
<dbReference type="GO" id="GO:0004190">
    <property type="term" value="F:aspartic-type endopeptidase activity"/>
    <property type="evidence" value="ECO:0007669"/>
    <property type="project" value="UniProtKB-KW"/>
</dbReference>
<dbReference type="Pfam" id="PF14541">
    <property type="entry name" value="TAXi_C"/>
    <property type="match status" value="1"/>
</dbReference>
<evidence type="ECO:0000256" key="1">
    <source>
        <dbReference type="ARBA" id="ARBA00007447"/>
    </source>
</evidence>
<dbReference type="InterPro" id="IPR021109">
    <property type="entry name" value="Peptidase_aspartic_dom_sf"/>
</dbReference>
<dbReference type="Proteomes" id="UP000187406">
    <property type="component" value="Unassembled WGS sequence"/>
</dbReference>
<reference evidence="10" key="1">
    <citation type="submission" date="2016-04" db="EMBL/GenBank/DDBJ databases">
        <title>Cephalotus genome sequencing.</title>
        <authorList>
            <person name="Fukushima K."/>
            <person name="Hasebe M."/>
            <person name="Fang X."/>
        </authorList>
    </citation>
    <scope>NUCLEOTIDE SEQUENCE [LARGE SCALE GENOMIC DNA]</scope>
    <source>
        <strain evidence="10">cv. St1</strain>
    </source>
</reference>
<dbReference type="EMBL" id="BDDD01001650">
    <property type="protein sequence ID" value="GAV77596.1"/>
    <property type="molecule type" value="Genomic_DNA"/>
</dbReference>
<proteinExistence type="inferred from homology"/>
<dbReference type="OrthoDB" id="2747330at2759"/>